<dbReference type="GO" id="GO:0003677">
    <property type="term" value="F:DNA binding"/>
    <property type="evidence" value="ECO:0007669"/>
    <property type="project" value="UniProtKB-UniRule"/>
</dbReference>
<keyword evidence="1 2" id="KW-0238">DNA-binding</keyword>
<evidence type="ECO:0000256" key="2">
    <source>
        <dbReference type="PROSITE-ProRule" id="PRU00335"/>
    </source>
</evidence>
<dbReference type="RefSeq" id="WP_154476734.1">
    <property type="nucleotide sequence ID" value="NZ_JAQYBV010000028.1"/>
</dbReference>
<feature type="domain" description="HTH tetR-type" evidence="3">
    <location>
        <begin position="6"/>
        <end position="66"/>
    </location>
</feature>
<reference evidence="4 5" key="1">
    <citation type="submission" date="2019-08" db="EMBL/GenBank/DDBJ databases">
        <title>In-depth cultivation of the pig gut microbiome towards novel bacterial diversity and tailored functional studies.</title>
        <authorList>
            <person name="Wylensek D."/>
            <person name="Hitch T.C.A."/>
            <person name="Clavel T."/>
        </authorList>
    </citation>
    <scope>NUCLEOTIDE SEQUENCE [LARGE SCALE GENOMIC DNA]</scope>
    <source>
        <strain evidence="4 5">68-1-5</strain>
    </source>
</reference>
<dbReference type="SUPFAM" id="SSF48498">
    <property type="entry name" value="Tetracyclin repressor-like, C-terminal domain"/>
    <property type="match status" value="1"/>
</dbReference>
<dbReference type="Proteomes" id="UP000434409">
    <property type="component" value="Unassembled WGS sequence"/>
</dbReference>
<dbReference type="InterPro" id="IPR001647">
    <property type="entry name" value="HTH_TetR"/>
</dbReference>
<dbReference type="EMBL" id="VULY01000018">
    <property type="protein sequence ID" value="MSR93632.1"/>
    <property type="molecule type" value="Genomic_DNA"/>
</dbReference>
<sequence length="195" mass="22845">MPRKRQSTKSRIVKAAWNLFFKKGYDNTTVEDIIVASKTSRGSFYHYFKGKESLLNSMSDLFDDKYRELAAEMDPSLSCYDKLLLLNHELFYMIEHDVNRELLALLYSSQLVTKGQMSLSDKNRFYFEWVTQILEEALEKKEFAASSSAEELMHLYAMYERALLYDWALAKGSYSLYQYSDRLLPHLLDTFITGV</sequence>
<dbReference type="PRINTS" id="PR00455">
    <property type="entry name" value="HTHTETR"/>
</dbReference>
<dbReference type="InterPro" id="IPR050624">
    <property type="entry name" value="HTH-type_Tx_Regulator"/>
</dbReference>
<organism evidence="4 5">
    <name type="scientific">Suipraeoptans intestinalis</name>
    <dbReference type="NCBI Taxonomy" id="2606628"/>
    <lineage>
        <taxon>Bacteria</taxon>
        <taxon>Bacillati</taxon>
        <taxon>Bacillota</taxon>
        <taxon>Clostridia</taxon>
        <taxon>Lachnospirales</taxon>
        <taxon>Lachnospiraceae</taxon>
        <taxon>Suipraeoptans</taxon>
    </lineage>
</organism>
<proteinExistence type="predicted"/>
<accession>A0A6N7V386</accession>
<dbReference type="PROSITE" id="PS50977">
    <property type="entry name" value="HTH_TETR_2"/>
    <property type="match status" value="1"/>
</dbReference>
<dbReference type="InterPro" id="IPR009057">
    <property type="entry name" value="Homeodomain-like_sf"/>
</dbReference>
<evidence type="ECO:0000256" key="1">
    <source>
        <dbReference type="ARBA" id="ARBA00023125"/>
    </source>
</evidence>
<feature type="DNA-binding region" description="H-T-H motif" evidence="2">
    <location>
        <begin position="29"/>
        <end position="48"/>
    </location>
</feature>
<protein>
    <submittedName>
        <fullName evidence="4">TetR/AcrR family transcriptional regulator</fullName>
    </submittedName>
</protein>
<evidence type="ECO:0000259" key="3">
    <source>
        <dbReference type="PROSITE" id="PS50977"/>
    </source>
</evidence>
<dbReference type="PANTHER" id="PTHR43479:SF11">
    <property type="entry name" value="ACREF_ENVCD OPERON REPRESSOR-RELATED"/>
    <property type="match status" value="1"/>
</dbReference>
<dbReference type="AlphaFoldDB" id="A0A6N7V386"/>
<evidence type="ECO:0000313" key="4">
    <source>
        <dbReference type="EMBL" id="MSR93632.1"/>
    </source>
</evidence>
<dbReference type="Pfam" id="PF00440">
    <property type="entry name" value="TetR_N"/>
    <property type="match status" value="1"/>
</dbReference>
<dbReference type="SUPFAM" id="SSF46689">
    <property type="entry name" value="Homeodomain-like"/>
    <property type="match status" value="1"/>
</dbReference>
<dbReference type="InterPro" id="IPR036271">
    <property type="entry name" value="Tet_transcr_reg_TetR-rel_C_sf"/>
</dbReference>
<keyword evidence="5" id="KW-1185">Reference proteome</keyword>
<gene>
    <name evidence="4" type="ORF">FYJ34_04985</name>
</gene>
<comment type="caution">
    <text evidence="4">The sequence shown here is derived from an EMBL/GenBank/DDBJ whole genome shotgun (WGS) entry which is preliminary data.</text>
</comment>
<name>A0A6N7V386_9FIRM</name>
<dbReference type="PANTHER" id="PTHR43479">
    <property type="entry name" value="ACREF/ENVCD OPERON REPRESSOR-RELATED"/>
    <property type="match status" value="1"/>
</dbReference>
<dbReference type="Gene3D" id="1.10.357.10">
    <property type="entry name" value="Tetracycline Repressor, domain 2"/>
    <property type="match status" value="1"/>
</dbReference>
<evidence type="ECO:0000313" key="5">
    <source>
        <dbReference type="Proteomes" id="UP000434409"/>
    </source>
</evidence>